<dbReference type="EMBL" id="BNBO01000002">
    <property type="protein sequence ID" value="GHH61054.1"/>
    <property type="molecule type" value="Genomic_DNA"/>
</dbReference>
<dbReference type="RefSeq" id="WP_190209234.1">
    <property type="nucleotide sequence ID" value="NZ_BNBO01000002.1"/>
</dbReference>
<dbReference type="GO" id="GO:0030980">
    <property type="term" value="P:alpha-glucan catabolic process"/>
    <property type="evidence" value="ECO:0007669"/>
    <property type="project" value="TreeGrafter"/>
</dbReference>
<dbReference type="InterPro" id="IPR012767">
    <property type="entry name" value="Trehalose_TreY"/>
</dbReference>
<dbReference type="Gene3D" id="3.20.20.80">
    <property type="entry name" value="Glycosidases"/>
    <property type="match status" value="3"/>
</dbReference>
<dbReference type="GO" id="GO:0047470">
    <property type="term" value="F:(1,4)-alpha-D-glucan 1-alpha-D-glucosylmutase activity"/>
    <property type="evidence" value="ECO:0007669"/>
    <property type="project" value="TreeGrafter"/>
</dbReference>
<protein>
    <submittedName>
        <fullName evidence="3">Malto-oligosyltrehalose synthase</fullName>
    </submittedName>
</protein>
<feature type="compositionally biased region" description="Low complexity" evidence="1">
    <location>
        <begin position="351"/>
        <end position="365"/>
    </location>
</feature>
<gene>
    <name evidence="3" type="ORF">GCM10018781_06820</name>
</gene>
<dbReference type="PANTHER" id="PTHR10357:SF216">
    <property type="entry name" value="MALTOOLIGOSYL TREHALOSE SYNTHASE-RELATED"/>
    <property type="match status" value="1"/>
</dbReference>
<dbReference type="PANTHER" id="PTHR10357">
    <property type="entry name" value="ALPHA-AMYLASE FAMILY MEMBER"/>
    <property type="match status" value="1"/>
</dbReference>
<reference evidence="3" key="1">
    <citation type="journal article" date="2014" name="Int. J. Syst. Evol. Microbiol.">
        <title>Complete genome sequence of Corynebacterium casei LMG S-19264T (=DSM 44701T), isolated from a smear-ripened cheese.</title>
        <authorList>
            <consortium name="US DOE Joint Genome Institute (JGI-PGF)"/>
            <person name="Walter F."/>
            <person name="Albersmeier A."/>
            <person name="Kalinowski J."/>
            <person name="Ruckert C."/>
        </authorList>
    </citation>
    <scope>NUCLEOTIDE SEQUENCE</scope>
    <source>
        <strain evidence="3">JCM 4646</strain>
    </source>
</reference>
<proteinExistence type="predicted"/>
<dbReference type="AlphaFoldDB" id="A0A919KKZ2"/>
<name>A0A919KKZ2_9ACTN</name>
<feature type="region of interest" description="Disordered" evidence="1">
    <location>
        <begin position="1"/>
        <end position="24"/>
    </location>
</feature>
<dbReference type="GO" id="GO:0005992">
    <property type="term" value="P:trehalose biosynthetic process"/>
    <property type="evidence" value="ECO:0007669"/>
    <property type="project" value="TreeGrafter"/>
</dbReference>
<feature type="domain" description="Glycosyl hydrolase family 13 catalytic" evidence="2">
    <location>
        <begin position="22"/>
        <end position="600"/>
    </location>
</feature>
<dbReference type="InterPro" id="IPR013797">
    <property type="entry name" value="Maltooligo_trehalose_synth_4"/>
</dbReference>
<evidence type="ECO:0000313" key="3">
    <source>
        <dbReference type="EMBL" id="GHH61054.1"/>
    </source>
</evidence>
<keyword evidence="4" id="KW-1185">Reference proteome</keyword>
<dbReference type="SMART" id="SM00642">
    <property type="entry name" value="Aamy"/>
    <property type="match status" value="1"/>
</dbReference>
<dbReference type="Proteomes" id="UP000617734">
    <property type="component" value="Unassembled WGS sequence"/>
</dbReference>
<dbReference type="InterPro" id="IPR017853">
    <property type="entry name" value="GH"/>
</dbReference>
<dbReference type="Pfam" id="PF00128">
    <property type="entry name" value="Alpha-amylase"/>
    <property type="match status" value="1"/>
</dbReference>
<dbReference type="NCBIfam" id="TIGR02401">
    <property type="entry name" value="trehalose_TreY"/>
    <property type="match status" value="1"/>
</dbReference>
<organism evidence="3 4">
    <name type="scientific">Kitasatospora indigofera</name>
    <dbReference type="NCBI Taxonomy" id="67307"/>
    <lineage>
        <taxon>Bacteria</taxon>
        <taxon>Bacillati</taxon>
        <taxon>Actinomycetota</taxon>
        <taxon>Actinomycetes</taxon>
        <taxon>Kitasatosporales</taxon>
        <taxon>Streptomycetaceae</taxon>
        <taxon>Kitasatospora</taxon>
    </lineage>
</organism>
<dbReference type="SUPFAM" id="SSF51445">
    <property type="entry name" value="(Trans)glycosidases"/>
    <property type="match status" value="1"/>
</dbReference>
<feature type="region of interest" description="Disordered" evidence="1">
    <location>
        <begin position="342"/>
        <end position="369"/>
    </location>
</feature>
<dbReference type="CDD" id="cd11336">
    <property type="entry name" value="AmyAc_MTSase"/>
    <property type="match status" value="1"/>
</dbReference>
<evidence type="ECO:0000256" key="1">
    <source>
        <dbReference type="SAM" id="MobiDB-lite"/>
    </source>
</evidence>
<dbReference type="GeneID" id="95351211"/>
<comment type="caution">
    <text evidence="3">The sequence shown here is derived from an EMBL/GenBank/DDBJ whole genome shotgun (WGS) entry which is preliminary data.</text>
</comment>
<evidence type="ECO:0000313" key="4">
    <source>
        <dbReference type="Proteomes" id="UP000617734"/>
    </source>
</evidence>
<sequence>MTSPAEPAQPRPAGDGPAGAVQPPTASYRLQLQPAFTLRDATAAVPYLAALGVSHLHLSPLLEATAGSTHGYDTVDHSRVSEQLGGEEALRELAAEARRHDLRLIADVVPNHMAVPVPEQLNQPLWHVLRDGPDSPYARWFDIDWAAQPGPVDAPGRGRLLLPLLGGRLGAVLDELTVDGDVLRYHDHAFPLRPGTEGLALPELLERQWYRLAWWRLARTELNYRRFFTVNDLIAVRVEVPEVFEATHGTLLRLHAEGLLDGFRIDHPDGLADPRGYLRRLARATGGAYTVVEKILTGEEELPADWPCAGTTGYDALRRIDGVLTDHAGAGRLTTAYQQFLDGSDTPGASAGPPCADPHPAAAAGRRGRAQLTAERGELAAEVDRLVRLAGRICAAEPALADHAPWELRGALHRILTAYPVYRPYVRPGEPAPEAAAEHLRTALEQRGDAPAGPAADTLELVGALTLGRLGSSAEKDEFVVRFAQTASAVAAKGVEDTAFYRFNALTALNEVGGEPARPGVAPADFHAWCEYVERHWPHTMTVLSTHDTKRSADARARLAVLAERPRLWADEAAAWTTAAGPCPDRNTAWLLWQTLVAAWPISPERLVAALLKAAREAKLQTSWTAPDAAFEQAVTDYAHAVYGNPGLLPRIEGLVRAIAPYARANTLGGALLHLTVPGVPDLYQGSEEPLYTLVDPDNRAPVDLGALAVRLTDSASGRLTEPPGPAGDLAREKLHLTTTALHLRRERPLGGYRPLGAHGPAAAHLLAFRRGADVISAVTRLPYGLERSGGWRDSTLDLPAGPGPWTDRLTGRAFDPGPVPLAALLEHYPTALLTRPQEHA</sequence>
<reference evidence="3" key="2">
    <citation type="submission" date="2020-09" db="EMBL/GenBank/DDBJ databases">
        <authorList>
            <person name="Sun Q."/>
            <person name="Ohkuma M."/>
        </authorList>
    </citation>
    <scope>NUCLEOTIDE SEQUENCE</scope>
    <source>
        <strain evidence="3">JCM 4646</strain>
    </source>
</reference>
<dbReference type="InterPro" id="IPR006047">
    <property type="entry name" value="GH13_cat_dom"/>
</dbReference>
<dbReference type="Gene3D" id="1.10.10.470">
    <property type="entry name" value="Maltooligosyl trehalose synthase, domain 4"/>
    <property type="match status" value="1"/>
</dbReference>
<evidence type="ECO:0000259" key="2">
    <source>
        <dbReference type="SMART" id="SM00642"/>
    </source>
</evidence>
<accession>A0A919KKZ2</accession>